<dbReference type="CDD" id="cd02253">
    <property type="entry name" value="DmpA"/>
    <property type="match status" value="1"/>
</dbReference>
<dbReference type="Proteomes" id="UP000628448">
    <property type="component" value="Unassembled WGS sequence"/>
</dbReference>
<evidence type="ECO:0000256" key="1">
    <source>
        <dbReference type="ARBA" id="ARBA00007068"/>
    </source>
</evidence>
<sequence length="385" mass="41841">MKYLLVNILLLLFCQVQAQKPRARDIGIPFNGTPGKYNAITDVKGVEVGYSTIIRGSGKNVREQGPVRTGVTAILPRGRNNNPVYANWYSLNGNGEMTGTTWITESGFLETPIMITNTNSVGVVRDAVLKWFVRTGWYKEDFWYTYPVVAETYDGFLNDIYGFHVKESNAYEALDSAKSGYLEEGNVGGGTGMMCLGFKGGTGTASRVVKIQDSTYTIGVLVQSNFGSKKNLTIAGVPAGKELKDTLNYEFKAAPSYRQEGDGSIIVVVATDAPLLPHQLKRIAARVPLGVGIVGGRGENGSGDIFIAFSTANPTAFNREQFTAVEQLPNDQINPLFDATVQAVEEAIINAMVAAETMEGINGNKAYALPHNLVIELLKKYNRVK</sequence>
<gene>
    <name evidence="3" type="ORF">I5907_15690</name>
</gene>
<evidence type="ECO:0000313" key="3">
    <source>
        <dbReference type="EMBL" id="MBG9377684.1"/>
    </source>
</evidence>
<dbReference type="EMBL" id="JADWYR010000002">
    <property type="protein sequence ID" value="MBG9377684.1"/>
    <property type="molecule type" value="Genomic_DNA"/>
</dbReference>
<accession>A0A931GY89</accession>
<keyword evidence="2" id="KW-0732">Signal</keyword>
<dbReference type="SUPFAM" id="SSF56266">
    <property type="entry name" value="DmpA/ArgJ-like"/>
    <property type="match status" value="1"/>
</dbReference>
<reference evidence="3" key="1">
    <citation type="submission" date="2020-11" db="EMBL/GenBank/DDBJ databases">
        <title>Bacterial whole genome sequence for Panacibacter sp. DH6.</title>
        <authorList>
            <person name="Le V."/>
            <person name="Ko S."/>
            <person name="Ahn C.-Y."/>
            <person name="Oh H.-M."/>
        </authorList>
    </citation>
    <scope>NUCLEOTIDE SEQUENCE</scope>
    <source>
        <strain evidence="3">DH6</strain>
    </source>
</reference>
<organism evidence="3 4">
    <name type="scientific">Panacibacter microcysteis</name>
    <dbReference type="NCBI Taxonomy" id="2793269"/>
    <lineage>
        <taxon>Bacteria</taxon>
        <taxon>Pseudomonadati</taxon>
        <taxon>Bacteroidota</taxon>
        <taxon>Chitinophagia</taxon>
        <taxon>Chitinophagales</taxon>
        <taxon>Chitinophagaceae</taxon>
        <taxon>Panacibacter</taxon>
    </lineage>
</organism>
<keyword evidence="4" id="KW-1185">Reference proteome</keyword>
<dbReference type="GO" id="GO:0004177">
    <property type="term" value="F:aminopeptidase activity"/>
    <property type="evidence" value="ECO:0007669"/>
    <property type="project" value="TreeGrafter"/>
</dbReference>
<dbReference type="RefSeq" id="WP_196991755.1">
    <property type="nucleotide sequence ID" value="NZ_JADWYR010000002.1"/>
</dbReference>
<dbReference type="InterPro" id="IPR005321">
    <property type="entry name" value="Peptidase_S58_DmpA"/>
</dbReference>
<dbReference type="FunFam" id="3.60.70.12:FF:000004">
    <property type="entry name" value="Beta-peptidyl aminopeptidase BapA"/>
    <property type="match status" value="1"/>
</dbReference>
<dbReference type="Gene3D" id="3.60.70.12">
    <property type="entry name" value="L-amino peptidase D-ALA esterase/amidase"/>
    <property type="match status" value="1"/>
</dbReference>
<proteinExistence type="inferred from homology"/>
<evidence type="ECO:0000313" key="4">
    <source>
        <dbReference type="Proteomes" id="UP000628448"/>
    </source>
</evidence>
<dbReference type="Pfam" id="PF03576">
    <property type="entry name" value="Peptidase_S58"/>
    <property type="match status" value="1"/>
</dbReference>
<dbReference type="AlphaFoldDB" id="A0A931GY89"/>
<dbReference type="PANTHER" id="PTHR36512">
    <property type="entry name" value="D-AMINOPEPTIDASE"/>
    <property type="match status" value="1"/>
</dbReference>
<dbReference type="InterPro" id="IPR016117">
    <property type="entry name" value="ArgJ-like_dom_sf"/>
</dbReference>
<comment type="similarity">
    <text evidence="1">Belongs to the peptidase S58 family.</text>
</comment>
<evidence type="ECO:0000256" key="2">
    <source>
        <dbReference type="SAM" id="SignalP"/>
    </source>
</evidence>
<dbReference type="PANTHER" id="PTHR36512:SF3">
    <property type="entry name" value="BLR5678 PROTEIN"/>
    <property type="match status" value="1"/>
</dbReference>
<protein>
    <submittedName>
        <fullName evidence="3">P1 family peptidase</fullName>
    </submittedName>
</protein>
<feature type="signal peptide" evidence="2">
    <location>
        <begin position="1"/>
        <end position="18"/>
    </location>
</feature>
<name>A0A931GY89_9BACT</name>
<feature type="chain" id="PRO_5037082183" evidence="2">
    <location>
        <begin position="19"/>
        <end position="385"/>
    </location>
</feature>
<comment type="caution">
    <text evidence="3">The sequence shown here is derived from an EMBL/GenBank/DDBJ whole genome shotgun (WGS) entry which is preliminary data.</text>
</comment>